<dbReference type="InterPro" id="IPR008334">
    <property type="entry name" value="5'-Nucleotdase_C"/>
</dbReference>
<comment type="catalytic activity">
    <reaction evidence="1">
        <text>a ribonucleoside 3'-phosphate + H2O = a ribonucleoside + phosphate</text>
        <dbReference type="Rhea" id="RHEA:10144"/>
        <dbReference type="ChEBI" id="CHEBI:13197"/>
        <dbReference type="ChEBI" id="CHEBI:15377"/>
        <dbReference type="ChEBI" id="CHEBI:18254"/>
        <dbReference type="ChEBI" id="CHEBI:43474"/>
        <dbReference type="EC" id="3.1.3.6"/>
    </reaction>
</comment>
<comment type="similarity">
    <text evidence="5 11">Belongs to the 5'-nucleotidase family.</text>
</comment>
<dbReference type="EMBL" id="WHNZ01000015">
    <property type="protein sequence ID" value="NOU99872.1"/>
    <property type="molecule type" value="Genomic_DNA"/>
</dbReference>
<evidence type="ECO:0000259" key="13">
    <source>
        <dbReference type="Pfam" id="PF02872"/>
    </source>
</evidence>
<dbReference type="InterPro" id="IPR041827">
    <property type="entry name" value="CpdB_N"/>
</dbReference>
<evidence type="ECO:0000256" key="4">
    <source>
        <dbReference type="ARBA" id="ARBA00004196"/>
    </source>
</evidence>
<dbReference type="SUPFAM" id="SSF56300">
    <property type="entry name" value="Metallo-dependent phosphatases"/>
    <property type="match status" value="1"/>
</dbReference>
<evidence type="ECO:0000256" key="6">
    <source>
        <dbReference type="ARBA" id="ARBA00022723"/>
    </source>
</evidence>
<feature type="domain" description="5'-Nucleotidase C-terminal" evidence="13">
    <location>
        <begin position="330"/>
        <end position="500"/>
    </location>
</feature>
<accession>A0ABX1ZK71</accession>
<dbReference type="PANTHER" id="PTHR11575">
    <property type="entry name" value="5'-NUCLEOTIDASE-RELATED"/>
    <property type="match status" value="1"/>
</dbReference>
<dbReference type="SUPFAM" id="SSF55816">
    <property type="entry name" value="5'-nucleotidase (syn. UDP-sugar hydrolase), C-terminal domain"/>
    <property type="match status" value="1"/>
</dbReference>
<organism evidence="14 15">
    <name type="scientific">Paenibacillus planticolens</name>
    <dbReference type="NCBI Taxonomy" id="2654976"/>
    <lineage>
        <taxon>Bacteria</taxon>
        <taxon>Bacillati</taxon>
        <taxon>Bacillota</taxon>
        <taxon>Bacilli</taxon>
        <taxon>Bacillales</taxon>
        <taxon>Paenibacillaceae</taxon>
        <taxon>Paenibacillus</taxon>
    </lineage>
</organism>
<gene>
    <name evidence="14" type="ORF">GC097_07575</name>
</gene>
<dbReference type="Proteomes" id="UP000618579">
    <property type="component" value="Unassembled WGS sequence"/>
</dbReference>
<evidence type="ECO:0000256" key="3">
    <source>
        <dbReference type="ARBA" id="ARBA00001968"/>
    </source>
</evidence>
<keyword evidence="10" id="KW-0511">Multifunctional enzyme</keyword>
<dbReference type="InterPro" id="IPR006146">
    <property type="entry name" value="5'-Nucleotdase_CS"/>
</dbReference>
<keyword evidence="9 11" id="KW-0378">Hydrolase</keyword>
<keyword evidence="8 11" id="KW-0547">Nucleotide-binding</keyword>
<comment type="catalytic activity">
    <reaction evidence="2">
        <text>a nucleoside 2',3'-cyclic phosphate + H2O = a nucleoside 3'-phosphate + H(+)</text>
        <dbReference type="Rhea" id="RHEA:19621"/>
        <dbReference type="ChEBI" id="CHEBI:15377"/>
        <dbReference type="ChEBI" id="CHEBI:15378"/>
        <dbReference type="ChEBI" id="CHEBI:66949"/>
        <dbReference type="ChEBI" id="CHEBI:66954"/>
        <dbReference type="EC" id="3.1.4.16"/>
    </reaction>
</comment>
<keyword evidence="7" id="KW-0732">Signal</keyword>
<evidence type="ECO:0000256" key="2">
    <source>
        <dbReference type="ARBA" id="ARBA00001730"/>
    </source>
</evidence>
<evidence type="ECO:0000256" key="9">
    <source>
        <dbReference type="ARBA" id="ARBA00022801"/>
    </source>
</evidence>
<keyword evidence="15" id="KW-1185">Reference proteome</keyword>
<comment type="caution">
    <text evidence="14">The sequence shown here is derived from an EMBL/GenBank/DDBJ whole genome shotgun (WGS) entry which is preliminary data.</text>
</comment>
<evidence type="ECO:0000259" key="12">
    <source>
        <dbReference type="Pfam" id="PF00149"/>
    </source>
</evidence>
<dbReference type="InterPro" id="IPR004843">
    <property type="entry name" value="Calcineurin-like_PHP"/>
</dbReference>
<evidence type="ECO:0000313" key="14">
    <source>
        <dbReference type="EMBL" id="NOU99872.1"/>
    </source>
</evidence>
<protein>
    <submittedName>
        <fullName evidence="14">Bifunctional metallophosphatase/5'-nucleotidase</fullName>
    </submittedName>
</protein>
<dbReference type="PANTHER" id="PTHR11575:SF6">
    <property type="entry name" value="2',3'-CYCLIC-NUCLEOTIDE 2'-PHOSPHODIESTERASE_3'-NUCLEOTIDASE"/>
    <property type="match status" value="1"/>
</dbReference>
<dbReference type="CDD" id="cd07410">
    <property type="entry name" value="MPP_CpdB_N"/>
    <property type="match status" value="1"/>
</dbReference>
<reference evidence="14 15" key="1">
    <citation type="submission" date="2019-10" db="EMBL/GenBank/DDBJ databases">
        <title>Description of Paenibacillus pedi sp. nov.</title>
        <authorList>
            <person name="Carlier A."/>
            <person name="Qi S."/>
        </authorList>
    </citation>
    <scope>NUCLEOTIDE SEQUENCE [LARGE SCALE GENOMIC DNA]</scope>
    <source>
        <strain evidence="14 15">LMG 31457</strain>
    </source>
</reference>
<evidence type="ECO:0000256" key="8">
    <source>
        <dbReference type="ARBA" id="ARBA00022741"/>
    </source>
</evidence>
<keyword evidence="6" id="KW-0479">Metal-binding</keyword>
<dbReference type="InterPro" id="IPR036907">
    <property type="entry name" value="5'-Nucleotdase_C_sf"/>
</dbReference>
<dbReference type="InterPro" id="IPR029052">
    <property type="entry name" value="Metallo-depent_PP-like"/>
</dbReference>
<sequence>MKCCGVGNLTQPDKVQKSTVVILETSDLHGNMLPLHYANNKPNDVGLAKVAALIAEERKKEANVIVIDNGDLIQGTPLAYHHARLDNEPMDPMVLGLNYIGYDAAVIGNHEFNYGLDVLGKAVKESEFPWLCASILNEETGEPFLGKPYIVKQLPEGARIGILGLTTPYIPNWESPAHIAGLKFMDAVETARKWVKVLKEEEQVDVVVLSYHGGFERHLETGEPTEPLTGENQGYQLCMEIEGMDVLLTGHQHRSIAGQAINGVTVVQPGTAGVTLGKVKLELSMLDGKWRIDAKTSELLPVSGVEADKKLVELVSAYEAKTQEWLDQPIGKLTGDMLVKDPMQTRLKDSALIEFINRVQMDLSGASISNTALFDNVSPGFPSDITMRDIVSNYIYPNTLKVIRISGQDIKDALEQSAEYFELTPDGEVQVSSKFSEPKPQHYNYDMWEGITYKLNISRPIGERVVQLDYDGKPLDLNASYDVVMNNYRAAGGGNYAMFQDKPVIKDIPTDVAELLAGYIMERGTIEATVNGNWEVIWDSQ</sequence>
<dbReference type="PROSITE" id="PS00785">
    <property type="entry name" value="5_NUCLEOTIDASE_1"/>
    <property type="match status" value="1"/>
</dbReference>
<dbReference type="Pfam" id="PF02872">
    <property type="entry name" value="5_nucleotid_C"/>
    <property type="match status" value="1"/>
</dbReference>
<feature type="domain" description="Calcineurin-like phosphoesterase" evidence="12">
    <location>
        <begin position="22"/>
        <end position="254"/>
    </location>
</feature>
<dbReference type="PRINTS" id="PR01607">
    <property type="entry name" value="APYRASEFAMLY"/>
</dbReference>
<evidence type="ECO:0000256" key="1">
    <source>
        <dbReference type="ARBA" id="ARBA00000527"/>
    </source>
</evidence>
<proteinExistence type="inferred from homology"/>
<evidence type="ECO:0000256" key="5">
    <source>
        <dbReference type="ARBA" id="ARBA00006654"/>
    </source>
</evidence>
<dbReference type="Gene3D" id="3.60.21.10">
    <property type="match status" value="1"/>
</dbReference>
<comment type="cofactor">
    <cofactor evidence="3">
        <name>a divalent metal cation</name>
        <dbReference type="ChEBI" id="CHEBI:60240"/>
    </cofactor>
</comment>
<evidence type="ECO:0000313" key="15">
    <source>
        <dbReference type="Proteomes" id="UP000618579"/>
    </source>
</evidence>
<name>A0ABX1ZK71_9BACL</name>
<dbReference type="InterPro" id="IPR006179">
    <property type="entry name" value="5_nucleotidase/apyrase"/>
</dbReference>
<dbReference type="Gene3D" id="3.90.780.10">
    <property type="entry name" value="5'-Nucleotidase, C-terminal domain"/>
    <property type="match status" value="1"/>
</dbReference>
<evidence type="ECO:0000256" key="10">
    <source>
        <dbReference type="ARBA" id="ARBA00023268"/>
    </source>
</evidence>
<dbReference type="PROSITE" id="PS00786">
    <property type="entry name" value="5_NUCLEOTIDASE_2"/>
    <property type="match status" value="1"/>
</dbReference>
<evidence type="ECO:0000256" key="7">
    <source>
        <dbReference type="ARBA" id="ARBA00022729"/>
    </source>
</evidence>
<dbReference type="Pfam" id="PF00149">
    <property type="entry name" value="Metallophos"/>
    <property type="match status" value="1"/>
</dbReference>
<evidence type="ECO:0000256" key="11">
    <source>
        <dbReference type="RuleBase" id="RU362119"/>
    </source>
</evidence>
<comment type="subcellular location">
    <subcellularLocation>
        <location evidence="4">Cell envelope</location>
    </subcellularLocation>
</comment>